<feature type="transmembrane region" description="Helical" evidence="1">
    <location>
        <begin position="30"/>
        <end position="47"/>
    </location>
</feature>
<protein>
    <submittedName>
        <fullName evidence="2">Uncharacterized protein</fullName>
    </submittedName>
</protein>
<name>A0A8H9ILA8_9BURK</name>
<dbReference type="Proteomes" id="UP000608923">
    <property type="component" value="Unassembled WGS sequence"/>
</dbReference>
<keyword evidence="1" id="KW-1133">Transmembrane helix</keyword>
<proteinExistence type="predicted"/>
<feature type="transmembrane region" description="Helical" evidence="1">
    <location>
        <begin position="56"/>
        <end position="75"/>
    </location>
</feature>
<keyword evidence="3" id="KW-1185">Reference proteome</keyword>
<reference evidence="3" key="1">
    <citation type="journal article" date="2019" name="Int. J. Syst. Evol. Microbiol.">
        <title>The Global Catalogue of Microorganisms (GCM) 10K type strain sequencing project: providing services to taxonomists for standard genome sequencing and annotation.</title>
        <authorList>
            <consortium name="The Broad Institute Genomics Platform"/>
            <consortium name="The Broad Institute Genome Sequencing Center for Infectious Disease"/>
            <person name="Wu L."/>
            <person name="Ma J."/>
        </authorList>
    </citation>
    <scope>NUCLEOTIDE SEQUENCE [LARGE SCALE GENOMIC DNA]</scope>
    <source>
        <strain evidence="3">KCTC 42083</strain>
    </source>
</reference>
<keyword evidence="1" id="KW-0812">Transmembrane</keyword>
<dbReference type="EMBL" id="BMZN01000004">
    <property type="protein sequence ID" value="GHC54882.1"/>
    <property type="molecule type" value="Genomic_DNA"/>
</dbReference>
<keyword evidence="1" id="KW-0472">Membrane</keyword>
<dbReference type="RefSeq" id="WP_189393320.1">
    <property type="nucleotide sequence ID" value="NZ_BMZN01000004.1"/>
</dbReference>
<accession>A0A8H9ILA8</accession>
<evidence type="ECO:0000313" key="3">
    <source>
        <dbReference type="Proteomes" id="UP000608923"/>
    </source>
</evidence>
<evidence type="ECO:0000313" key="2">
    <source>
        <dbReference type="EMBL" id="GHC54882.1"/>
    </source>
</evidence>
<feature type="transmembrane region" description="Helical" evidence="1">
    <location>
        <begin position="87"/>
        <end position="108"/>
    </location>
</feature>
<dbReference type="AlphaFoldDB" id="A0A8H9ILA8"/>
<gene>
    <name evidence="2" type="ORF">GCM10010096_29500</name>
</gene>
<organism evidence="2 3">
    <name type="scientific">Alcaligenes pakistanensis</name>
    <dbReference type="NCBI Taxonomy" id="1482717"/>
    <lineage>
        <taxon>Bacteria</taxon>
        <taxon>Pseudomonadati</taxon>
        <taxon>Pseudomonadota</taxon>
        <taxon>Betaproteobacteria</taxon>
        <taxon>Burkholderiales</taxon>
        <taxon>Alcaligenaceae</taxon>
        <taxon>Alcaligenes</taxon>
    </lineage>
</organism>
<comment type="caution">
    <text evidence="2">The sequence shown here is derived from an EMBL/GenBank/DDBJ whole genome shotgun (WGS) entry which is preliminary data.</text>
</comment>
<sequence length="115" mass="12558">MSLFKRVGVVALFVPFPAFASDGLLTLVVGIPVLVVATIVFAALLPMRSRKFIKTLAALLFIPTLAFSLYAALDAMTMLRDFGTENFSIGLAFFALLVLVCVLFFLVVRTQPKSR</sequence>
<evidence type="ECO:0000256" key="1">
    <source>
        <dbReference type="SAM" id="Phobius"/>
    </source>
</evidence>